<keyword evidence="2" id="KW-0067">ATP-binding</keyword>
<dbReference type="EMBL" id="KX443401">
    <property type="protein sequence ID" value="ARX60164.1"/>
    <property type="molecule type" value="Genomic_DNA"/>
</dbReference>
<dbReference type="Gene3D" id="6.10.140.530">
    <property type="match status" value="1"/>
</dbReference>
<gene>
    <name evidence="2" type="ORF">pVAPN1572_1280</name>
</gene>
<keyword evidence="2" id="KW-0547">Nucleotide-binding</keyword>
<dbReference type="PANTHER" id="PTHR33418">
    <property type="entry name" value="HELICASE-ASSOCIATED"/>
    <property type="match status" value="1"/>
</dbReference>
<proteinExistence type="predicted"/>
<evidence type="ECO:0000313" key="2">
    <source>
        <dbReference type="EMBL" id="ARX60164.1"/>
    </source>
</evidence>
<reference evidence="2" key="1">
    <citation type="journal article" date="2017" name="Genome Biol. Evol.">
        <title>Comparative Genomics of Rhodococcus equi Virulence Plasmids Indicates Host-Driven Evolution of the vap Pathogenicity Island.</title>
        <authorList>
            <person name="MacArthur I."/>
            <person name="Anastasi E."/>
            <person name="Alvarez S."/>
            <person name="Scortti M."/>
            <person name="Vazquez-Boland J.A."/>
        </authorList>
    </citation>
    <scope>NUCLEOTIDE SEQUENCE</scope>
    <source>
        <strain evidence="2">PAM1572</strain>
        <plasmid evidence="2">pVAPN1572</plasmid>
    </source>
</reference>
<dbReference type="PANTHER" id="PTHR33418:SF1">
    <property type="entry name" value="HELICASE-ASSOCIATED DOMAIN-CONTAINING PROTEIN"/>
    <property type="match status" value="1"/>
</dbReference>
<accession>A0A1Z1UXH9</accession>
<dbReference type="GO" id="GO:0004386">
    <property type="term" value="F:helicase activity"/>
    <property type="evidence" value="ECO:0007669"/>
    <property type="project" value="UniProtKB-KW"/>
</dbReference>
<dbReference type="AlphaFoldDB" id="A0A1Z1UXH9"/>
<dbReference type="InterPro" id="IPR005114">
    <property type="entry name" value="Helicase_assoc"/>
</dbReference>
<organism evidence="2">
    <name type="scientific">Rhodococcus hoagii</name>
    <name type="common">Corynebacterium equii</name>
    <dbReference type="NCBI Taxonomy" id="43767"/>
    <lineage>
        <taxon>Bacteria</taxon>
        <taxon>Bacillati</taxon>
        <taxon>Actinomycetota</taxon>
        <taxon>Actinomycetes</taxon>
        <taxon>Mycobacteriales</taxon>
        <taxon>Nocardiaceae</taxon>
        <taxon>Prescottella</taxon>
    </lineage>
</organism>
<keyword evidence="2" id="KW-0614">Plasmid</keyword>
<keyword evidence="2" id="KW-0347">Helicase</keyword>
<protein>
    <submittedName>
        <fullName evidence="2">Helicase</fullName>
    </submittedName>
</protein>
<sequence>MWRSVLLCPRRLRRTVGEDGFVLGCLHLTDQRRGPVVVKMPGRSSDAFAAQWAATLARLTRYRDEHGTPTLTPERIAQLDAIGFDWGPATVEQQRWANAIAHLSDYVAEHGHTRVPHRVTCSDGFRLGLWVTTRRVDRRHSRQSLTPDRITELDNLGFDWGTTRTKP</sequence>
<keyword evidence="2" id="KW-0378">Hydrolase</keyword>
<feature type="domain" description="Helicase-associated" evidence="1">
    <location>
        <begin position="93"/>
        <end position="158"/>
    </location>
</feature>
<geneLocation type="plasmid" evidence="2">
    <name>pVAPN1572</name>
</geneLocation>
<name>A0A1Z1UXH9_RHOHA</name>
<evidence type="ECO:0000259" key="1">
    <source>
        <dbReference type="Pfam" id="PF03457"/>
    </source>
</evidence>
<dbReference type="Pfam" id="PF03457">
    <property type="entry name" value="HA"/>
    <property type="match status" value="1"/>
</dbReference>